<dbReference type="SMART" id="SM00175">
    <property type="entry name" value="RAB"/>
    <property type="match status" value="1"/>
</dbReference>
<evidence type="ECO:0000256" key="1">
    <source>
        <dbReference type="ARBA" id="ARBA00022741"/>
    </source>
</evidence>
<dbReference type="GO" id="GO:0005525">
    <property type="term" value="F:GTP binding"/>
    <property type="evidence" value="ECO:0007669"/>
    <property type="project" value="UniProtKB-KW"/>
</dbReference>
<dbReference type="PRINTS" id="PR00449">
    <property type="entry name" value="RASTRNSFRMNG"/>
</dbReference>
<dbReference type="GO" id="GO:0035006">
    <property type="term" value="P:melanization defense response"/>
    <property type="evidence" value="ECO:0007669"/>
    <property type="project" value="UniProtKB-ARBA"/>
</dbReference>
<dbReference type="GO" id="GO:0001667">
    <property type="term" value="P:ameboidal-type cell migration"/>
    <property type="evidence" value="ECO:0007669"/>
    <property type="project" value="UniProtKB-ARBA"/>
</dbReference>
<evidence type="ECO:0000313" key="3">
    <source>
        <dbReference type="EMBL" id="CAG9864074.1"/>
    </source>
</evidence>
<dbReference type="Proteomes" id="UP001153712">
    <property type="component" value="Chromosome 7"/>
</dbReference>
<keyword evidence="2" id="KW-0342">GTP-binding</keyword>
<dbReference type="PROSITE" id="PS51419">
    <property type="entry name" value="RAB"/>
    <property type="match status" value="1"/>
</dbReference>
<name>A0A9N9U046_PHYSR</name>
<dbReference type="GO" id="GO:0035099">
    <property type="term" value="P:hemocyte migration"/>
    <property type="evidence" value="ECO:0007669"/>
    <property type="project" value="UniProtKB-ARBA"/>
</dbReference>
<dbReference type="InterPro" id="IPR005225">
    <property type="entry name" value="Small_GTP-bd"/>
</dbReference>
<keyword evidence="1" id="KW-0547">Nucleotide-binding</keyword>
<gene>
    <name evidence="3" type="ORF">PHYEVI_LOCUS10331</name>
</gene>
<dbReference type="GO" id="GO:0007264">
    <property type="term" value="P:small GTPase-mediated signal transduction"/>
    <property type="evidence" value="ECO:0007669"/>
    <property type="project" value="InterPro"/>
</dbReference>
<dbReference type="GO" id="GO:0003006">
    <property type="term" value="P:developmental process involved in reproduction"/>
    <property type="evidence" value="ECO:0007669"/>
    <property type="project" value="UniProtKB-ARBA"/>
</dbReference>
<reference evidence="3" key="1">
    <citation type="submission" date="2022-01" db="EMBL/GenBank/DDBJ databases">
        <authorList>
            <person name="King R."/>
        </authorList>
    </citation>
    <scope>NUCLEOTIDE SEQUENCE</scope>
</reference>
<dbReference type="EMBL" id="OU900100">
    <property type="protein sequence ID" value="CAG9864074.1"/>
    <property type="molecule type" value="Genomic_DNA"/>
</dbReference>
<dbReference type="InterPro" id="IPR003578">
    <property type="entry name" value="Small_GTPase_Rho"/>
</dbReference>
<evidence type="ECO:0000256" key="2">
    <source>
        <dbReference type="ARBA" id="ARBA00023134"/>
    </source>
</evidence>
<accession>A0A9N9U046</accession>
<dbReference type="GO" id="GO:0003924">
    <property type="term" value="F:GTPase activity"/>
    <property type="evidence" value="ECO:0007669"/>
    <property type="project" value="InterPro"/>
</dbReference>
<dbReference type="FunFam" id="3.40.50.300:FF:001600">
    <property type="entry name" value="RhoU, isoform B"/>
    <property type="match status" value="1"/>
</dbReference>
<dbReference type="Pfam" id="PF00071">
    <property type="entry name" value="Ras"/>
    <property type="match status" value="1"/>
</dbReference>
<dbReference type="SMART" id="SM00174">
    <property type="entry name" value="RHO"/>
    <property type="match status" value="1"/>
</dbReference>
<dbReference type="InterPro" id="IPR027417">
    <property type="entry name" value="P-loop_NTPase"/>
</dbReference>
<keyword evidence="4" id="KW-1185">Reference proteome</keyword>
<dbReference type="AlphaFoldDB" id="A0A9N9U046"/>
<dbReference type="PANTHER" id="PTHR24072">
    <property type="entry name" value="RHO FAMILY GTPASE"/>
    <property type="match status" value="1"/>
</dbReference>
<dbReference type="Gene3D" id="3.40.50.300">
    <property type="entry name" value="P-loop containing nucleotide triphosphate hydrolases"/>
    <property type="match status" value="1"/>
</dbReference>
<organism evidence="3 4">
    <name type="scientific">Phyllotreta striolata</name>
    <name type="common">Striped flea beetle</name>
    <name type="synonym">Crioceris striolata</name>
    <dbReference type="NCBI Taxonomy" id="444603"/>
    <lineage>
        <taxon>Eukaryota</taxon>
        <taxon>Metazoa</taxon>
        <taxon>Ecdysozoa</taxon>
        <taxon>Arthropoda</taxon>
        <taxon>Hexapoda</taxon>
        <taxon>Insecta</taxon>
        <taxon>Pterygota</taxon>
        <taxon>Neoptera</taxon>
        <taxon>Endopterygota</taxon>
        <taxon>Coleoptera</taxon>
        <taxon>Polyphaga</taxon>
        <taxon>Cucujiformia</taxon>
        <taxon>Chrysomeloidea</taxon>
        <taxon>Chrysomelidae</taxon>
        <taxon>Galerucinae</taxon>
        <taxon>Alticini</taxon>
        <taxon>Phyllotreta</taxon>
    </lineage>
</organism>
<dbReference type="GO" id="GO:0022412">
    <property type="term" value="P:cellular process involved in reproduction in multicellular organism"/>
    <property type="evidence" value="ECO:0007669"/>
    <property type="project" value="UniProtKB-ARBA"/>
</dbReference>
<dbReference type="SMART" id="SM00173">
    <property type="entry name" value="RAS"/>
    <property type="match status" value="1"/>
</dbReference>
<dbReference type="NCBIfam" id="TIGR00231">
    <property type="entry name" value="small_GTP"/>
    <property type="match status" value="1"/>
</dbReference>
<proteinExistence type="predicted"/>
<sequence length="232" mass="25579">MTPQSVPVLHYTKQPLLEPNRYAAVLSSCGRPRRAGRAAKDRRIKCVIVGDKAVGKTSLAVSYSNDCFPSEYVPTAYDNYNVEVQVNGKPVRVELCDTTGEDELNPLRNLCYPGADVFMLCFSVVKPSSFISACTRWADELARHAVPVVLVGTQADLACNQEALGRLKRSGQRPVSPAEARGLAERLDAPYVETSALACTQLKEAFDTAILVALRRQERTGNRWRRLFCCLG</sequence>
<dbReference type="SUPFAM" id="SSF52540">
    <property type="entry name" value="P-loop containing nucleoside triphosphate hydrolases"/>
    <property type="match status" value="1"/>
</dbReference>
<dbReference type="PROSITE" id="PS51421">
    <property type="entry name" value="RAS"/>
    <property type="match status" value="1"/>
</dbReference>
<dbReference type="OrthoDB" id="8830751at2759"/>
<dbReference type="InterPro" id="IPR001806">
    <property type="entry name" value="Small_GTPase"/>
</dbReference>
<evidence type="ECO:0000313" key="4">
    <source>
        <dbReference type="Proteomes" id="UP001153712"/>
    </source>
</evidence>
<dbReference type="PROSITE" id="PS51420">
    <property type="entry name" value="RHO"/>
    <property type="match status" value="1"/>
</dbReference>
<protein>
    <submittedName>
        <fullName evidence="3">Uncharacterized protein</fullName>
    </submittedName>
</protein>